<feature type="domain" description="DUF397" evidence="1">
    <location>
        <begin position="17"/>
        <end position="71"/>
    </location>
</feature>
<dbReference type="EMBL" id="JACHMF010000001">
    <property type="protein sequence ID" value="MBB4697665.1"/>
    <property type="molecule type" value="Genomic_DNA"/>
</dbReference>
<name>A0A7W7CZQ1_9ACTN</name>
<organism evidence="2 3">
    <name type="scientific">Paractinoplanes abujensis</name>
    <dbReference type="NCBI Taxonomy" id="882441"/>
    <lineage>
        <taxon>Bacteria</taxon>
        <taxon>Bacillati</taxon>
        <taxon>Actinomycetota</taxon>
        <taxon>Actinomycetes</taxon>
        <taxon>Micromonosporales</taxon>
        <taxon>Micromonosporaceae</taxon>
        <taxon>Paractinoplanes</taxon>
    </lineage>
</organism>
<keyword evidence="3" id="KW-1185">Reference proteome</keyword>
<sequence length="80" mass="8453">MLELLTHQQNAAVLTGAVWKKASRSNGNGGNNCVEVAFLDQGVAVRDSKDRSGPALLFTTAEWAAFVGSAKDGEFDLDAN</sequence>
<proteinExistence type="predicted"/>
<reference evidence="2 3" key="1">
    <citation type="submission" date="2020-08" db="EMBL/GenBank/DDBJ databases">
        <title>Sequencing the genomes of 1000 actinobacteria strains.</title>
        <authorList>
            <person name="Klenk H.-P."/>
        </authorList>
    </citation>
    <scope>NUCLEOTIDE SEQUENCE [LARGE SCALE GENOMIC DNA]</scope>
    <source>
        <strain evidence="2 3">DSM 45518</strain>
    </source>
</reference>
<gene>
    <name evidence="2" type="ORF">BKA14_007813</name>
</gene>
<evidence type="ECO:0000313" key="3">
    <source>
        <dbReference type="Proteomes" id="UP000542742"/>
    </source>
</evidence>
<dbReference type="InterPro" id="IPR007278">
    <property type="entry name" value="DUF397"/>
</dbReference>
<dbReference type="Pfam" id="PF04149">
    <property type="entry name" value="DUF397"/>
    <property type="match status" value="1"/>
</dbReference>
<evidence type="ECO:0000259" key="1">
    <source>
        <dbReference type="Pfam" id="PF04149"/>
    </source>
</evidence>
<dbReference type="Proteomes" id="UP000542742">
    <property type="component" value="Unassembled WGS sequence"/>
</dbReference>
<dbReference type="AlphaFoldDB" id="A0A7W7CZQ1"/>
<dbReference type="RefSeq" id="WP_239092688.1">
    <property type="nucleotide sequence ID" value="NZ_BOMC01000033.1"/>
</dbReference>
<comment type="caution">
    <text evidence="2">The sequence shown here is derived from an EMBL/GenBank/DDBJ whole genome shotgun (WGS) entry which is preliminary data.</text>
</comment>
<evidence type="ECO:0000313" key="2">
    <source>
        <dbReference type="EMBL" id="MBB4697665.1"/>
    </source>
</evidence>
<protein>
    <recommendedName>
        <fullName evidence="1">DUF397 domain-containing protein</fullName>
    </recommendedName>
</protein>
<accession>A0A7W7CZQ1</accession>